<sequence>MARRPRTSPIEDVIIIASKFPWWVSVVLAIVTFLMSRSIPSQAPGNLVAPIVAMFCQMFLAPAFLIAAGISGYNSLKQRKLNETVKSRTDVASLNEMTWGEFETLVAEHFKRNGFEVAREGGSGPDGGIDLVLRKGREKHLVQCKQWKAYKVSVQPVREFYGVMAAAGAAAGYFVTTGDFTQDDENVTEGLSLELKALCSLNRKSCCIVGVGNFAWNRLNVYYSA</sequence>
<dbReference type="EMBL" id="CP076723">
    <property type="protein sequence ID" value="QWV93195.1"/>
    <property type="molecule type" value="Genomic_DNA"/>
</dbReference>
<protein>
    <submittedName>
        <fullName evidence="3">Restriction endonuclease</fullName>
    </submittedName>
</protein>
<dbReference type="InterPro" id="IPR007560">
    <property type="entry name" value="Restrct_endonuc_IV_Mrr"/>
</dbReference>
<keyword evidence="1" id="KW-1133">Transmembrane helix</keyword>
<dbReference type="GO" id="GO:0004519">
    <property type="term" value="F:endonuclease activity"/>
    <property type="evidence" value="ECO:0007669"/>
    <property type="project" value="UniProtKB-KW"/>
</dbReference>
<keyword evidence="1" id="KW-0812">Transmembrane</keyword>
<keyword evidence="3" id="KW-0540">Nuclease</keyword>
<proteinExistence type="predicted"/>
<keyword evidence="4" id="KW-1185">Reference proteome</keyword>
<accession>A0ABX8JCD0</accession>
<organism evidence="3 4">
    <name type="scientific">Geomonas oryzisoli</name>
    <dbReference type="NCBI Taxonomy" id="2847992"/>
    <lineage>
        <taxon>Bacteria</taxon>
        <taxon>Pseudomonadati</taxon>
        <taxon>Thermodesulfobacteriota</taxon>
        <taxon>Desulfuromonadia</taxon>
        <taxon>Geobacterales</taxon>
        <taxon>Geobacteraceae</taxon>
        <taxon>Geomonas</taxon>
    </lineage>
</organism>
<dbReference type="PANTHER" id="PTHR30015">
    <property type="entry name" value="MRR RESTRICTION SYSTEM PROTEIN"/>
    <property type="match status" value="1"/>
</dbReference>
<evidence type="ECO:0000259" key="2">
    <source>
        <dbReference type="Pfam" id="PF04471"/>
    </source>
</evidence>
<evidence type="ECO:0000313" key="3">
    <source>
        <dbReference type="EMBL" id="QWV93195.1"/>
    </source>
</evidence>
<reference evidence="3 4" key="1">
    <citation type="submission" date="2021-06" db="EMBL/GenBank/DDBJ databases">
        <title>Gemonas diversity in paddy soil.</title>
        <authorList>
            <person name="Liu G."/>
        </authorList>
    </citation>
    <scope>NUCLEOTIDE SEQUENCE [LARGE SCALE GENOMIC DNA]</scope>
    <source>
        <strain evidence="3 4">RG10</strain>
    </source>
</reference>
<dbReference type="RefSeq" id="WP_216799935.1">
    <property type="nucleotide sequence ID" value="NZ_CP076723.1"/>
</dbReference>
<gene>
    <name evidence="3" type="ORF">KP004_18825</name>
</gene>
<dbReference type="Proteomes" id="UP000683557">
    <property type="component" value="Chromosome"/>
</dbReference>
<dbReference type="InterPro" id="IPR052906">
    <property type="entry name" value="Type_IV_Methyl-Rstrct_Enzyme"/>
</dbReference>
<keyword evidence="3" id="KW-0255">Endonuclease</keyword>
<feature type="transmembrane region" description="Helical" evidence="1">
    <location>
        <begin position="12"/>
        <end position="35"/>
    </location>
</feature>
<name>A0ABX8JCD0_9BACT</name>
<keyword evidence="3" id="KW-0378">Hydrolase</keyword>
<dbReference type="Pfam" id="PF04471">
    <property type="entry name" value="Mrr_cat"/>
    <property type="match status" value="1"/>
</dbReference>
<feature type="domain" description="Restriction endonuclease type IV Mrr" evidence="2">
    <location>
        <begin position="94"/>
        <end position="183"/>
    </location>
</feature>
<feature type="transmembrane region" description="Helical" evidence="1">
    <location>
        <begin position="47"/>
        <end position="70"/>
    </location>
</feature>
<keyword evidence="1" id="KW-0472">Membrane</keyword>
<evidence type="ECO:0000313" key="4">
    <source>
        <dbReference type="Proteomes" id="UP000683557"/>
    </source>
</evidence>
<evidence type="ECO:0000256" key="1">
    <source>
        <dbReference type="SAM" id="Phobius"/>
    </source>
</evidence>
<dbReference type="PANTHER" id="PTHR30015:SF7">
    <property type="entry name" value="TYPE IV METHYL-DIRECTED RESTRICTION ENZYME ECOKMRR"/>
    <property type="match status" value="1"/>
</dbReference>